<dbReference type="Gene3D" id="3.20.20.80">
    <property type="entry name" value="Glycosidases"/>
    <property type="match status" value="1"/>
</dbReference>
<keyword evidence="1 2" id="KW-0732">Signal</keyword>
<sequence length="529" mass="55848">MRAPRATSTLRRLLSTAAVCVVAAGPAAFIPAAAAASVAPGSFTGSGFDACSAPSNAAMDAWLASPYRAVGIYFGGNNRGCTQPNLTADWVTRQQANGWHLLPLYVGPQASCTTSTKPNRIDNTQAAAQGRATADDAVTQATALGLEPQSMLIYDMEAYRTDDAACRNGVLAFISAWTARLHDRGYLSGFYSSMGSGVADQVANYNTTGYARPDYLDFARWDGVATVSDPAIPATYWSPQRRIKQYRGDHTESYGGVTINIDNDYVDVAPLPSAQFADFTGNGWSDVIARLTGNGSLVLYPGNGSYVDTGAAVIVGTGGWNAMNALLRVGDLNGDGHEDLVARQASDGVLWFYPGTGSGFGARKQIGTGWNSMRELTAIGDFDRDGHPDLLAAQTSNNALYVYPGRADATLGPRVQVGTGGWDTMSELAGVGDFDRDGYPDMIARLTSTGALCFYPGRSGGFGARRQIGTGWNSMRDLVGVGDFNRDGSLDLAAVNVSSNILYVYPGDGTMLLPRVQVATGFSGRTPLL</sequence>
<evidence type="ECO:0000256" key="1">
    <source>
        <dbReference type="ARBA" id="ARBA00022729"/>
    </source>
</evidence>
<dbReference type="InterPro" id="IPR006311">
    <property type="entry name" value="TAT_signal"/>
</dbReference>
<feature type="domain" description="Rv2525c-like glycoside hydrolase-like" evidence="3">
    <location>
        <begin position="60"/>
        <end position="266"/>
    </location>
</feature>
<feature type="chain" id="PRO_5030808301" description="Rv2525c-like glycoside hydrolase-like domain-containing protein" evidence="2">
    <location>
        <begin position="36"/>
        <end position="529"/>
    </location>
</feature>
<dbReference type="PROSITE" id="PS51318">
    <property type="entry name" value="TAT"/>
    <property type="match status" value="1"/>
</dbReference>
<dbReference type="Gene3D" id="2.130.10.130">
    <property type="entry name" value="Integrin alpha, N-terminal"/>
    <property type="match status" value="2"/>
</dbReference>
<proteinExistence type="predicted"/>
<dbReference type="RefSeq" id="WP_185043222.1">
    <property type="nucleotide sequence ID" value="NZ_BAABFG010000005.1"/>
</dbReference>
<dbReference type="PANTHER" id="PTHR44103:SF1">
    <property type="entry name" value="PROPROTEIN CONVERTASE P"/>
    <property type="match status" value="1"/>
</dbReference>
<dbReference type="InterPro" id="IPR017853">
    <property type="entry name" value="GH"/>
</dbReference>
<dbReference type="Pfam" id="PF08924">
    <property type="entry name" value="Rv2525c_GlyHyd-like"/>
    <property type="match status" value="1"/>
</dbReference>
<evidence type="ECO:0000256" key="2">
    <source>
        <dbReference type="SAM" id="SignalP"/>
    </source>
</evidence>
<dbReference type="EMBL" id="JACHNB010000001">
    <property type="protein sequence ID" value="MBB4742921.1"/>
    <property type="molecule type" value="Genomic_DNA"/>
</dbReference>
<evidence type="ECO:0000313" key="4">
    <source>
        <dbReference type="EMBL" id="MBB4742921.1"/>
    </source>
</evidence>
<organism evidence="4 5">
    <name type="scientific">Actinoplanes octamycinicus</name>
    <dbReference type="NCBI Taxonomy" id="135948"/>
    <lineage>
        <taxon>Bacteria</taxon>
        <taxon>Bacillati</taxon>
        <taxon>Actinomycetota</taxon>
        <taxon>Actinomycetes</taxon>
        <taxon>Micromonosporales</taxon>
        <taxon>Micromonosporaceae</taxon>
        <taxon>Actinoplanes</taxon>
    </lineage>
</organism>
<keyword evidence="5" id="KW-1185">Reference proteome</keyword>
<comment type="caution">
    <text evidence="4">The sequence shown here is derived from an EMBL/GenBank/DDBJ whole genome shotgun (WGS) entry which is preliminary data.</text>
</comment>
<reference evidence="4 5" key="1">
    <citation type="submission" date="2020-08" db="EMBL/GenBank/DDBJ databases">
        <title>Sequencing the genomes of 1000 actinobacteria strains.</title>
        <authorList>
            <person name="Klenk H.-P."/>
        </authorList>
    </citation>
    <scope>NUCLEOTIDE SEQUENCE [LARGE SCALE GENOMIC DNA]</scope>
    <source>
        <strain evidence="4 5">DSM 45809</strain>
    </source>
</reference>
<dbReference type="InterPro" id="IPR015020">
    <property type="entry name" value="Rv2525c-like_Glyco_Hydro-like"/>
</dbReference>
<protein>
    <recommendedName>
        <fullName evidence="3">Rv2525c-like glycoside hydrolase-like domain-containing protein</fullName>
    </recommendedName>
</protein>
<dbReference type="SUPFAM" id="SSF51445">
    <property type="entry name" value="(Trans)glycosidases"/>
    <property type="match status" value="1"/>
</dbReference>
<dbReference type="Pfam" id="PF13517">
    <property type="entry name" value="FG-GAP_3"/>
    <property type="match status" value="2"/>
</dbReference>
<evidence type="ECO:0000259" key="3">
    <source>
        <dbReference type="Pfam" id="PF08924"/>
    </source>
</evidence>
<dbReference type="PANTHER" id="PTHR44103">
    <property type="entry name" value="PROPROTEIN CONVERTASE P"/>
    <property type="match status" value="1"/>
</dbReference>
<evidence type="ECO:0000313" key="5">
    <source>
        <dbReference type="Proteomes" id="UP000546162"/>
    </source>
</evidence>
<feature type="signal peptide" evidence="2">
    <location>
        <begin position="1"/>
        <end position="35"/>
    </location>
</feature>
<dbReference type="InterPro" id="IPR028994">
    <property type="entry name" value="Integrin_alpha_N"/>
</dbReference>
<accession>A0A7W7MAH2</accession>
<name>A0A7W7MAH2_9ACTN</name>
<dbReference type="AlphaFoldDB" id="A0A7W7MAH2"/>
<gene>
    <name evidence="4" type="ORF">BJY16_006380</name>
</gene>
<dbReference type="InterPro" id="IPR013517">
    <property type="entry name" value="FG-GAP"/>
</dbReference>
<dbReference type="Proteomes" id="UP000546162">
    <property type="component" value="Unassembled WGS sequence"/>
</dbReference>
<dbReference type="SUPFAM" id="SSF69318">
    <property type="entry name" value="Integrin alpha N-terminal domain"/>
    <property type="match status" value="1"/>
</dbReference>